<dbReference type="AlphaFoldDB" id="A0A7K1UGG4"/>
<dbReference type="InterPro" id="IPR000182">
    <property type="entry name" value="GNAT_dom"/>
</dbReference>
<dbReference type="Proteomes" id="UP000460157">
    <property type="component" value="Unassembled WGS sequence"/>
</dbReference>
<keyword evidence="3" id="KW-1185">Reference proteome</keyword>
<dbReference type="Gene3D" id="3.40.630.30">
    <property type="match status" value="1"/>
</dbReference>
<keyword evidence="2" id="KW-0808">Transferase</keyword>
<evidence type="ECO:0000259" key="1">
    <source>
        <dbReference type="PROSITE" id="PS51186"/>
    </source>
</evidence>
<dbReference type="SUPFAM" id="SSF55729">
    <property type="entry name" value="Acyl-CoA N-acyltransferases (Nat)"/>
    <property type="match status" value="1"/>
</dbReference>
<gene>
    <name evidence="2" type="ORF">GNZ21_03900</name>
</gene>
<dbReference type="InterPro" id="IPR016181">
    <property type="entry name" value="Acyl_CoA_acyltransferase"/>
</dbReference>
<comment type="caution">
    <text evidence="2">The sequence shown here is derived from an EMBL/GenBank/DDBJ whole genome shotgun (WGS) entry which is preliminary data.</text>
</comment>
<dbReference type="PANTHER" id="PTHR43441">
    <property type="entry name" value="RIBOSOMAL-PROTEIN-SERINE ACETYLTRANSFERASE"/>
    <property type="match status" value="1"/>
</dbReference>
<name>A0A7K1UGG4_9MICC</name>
<dbReference type="GO" id="GO:1990189">
    <property type="term" value="F:protein N-terminal-serine acetyltransferase activity"/>
    <property type="evidence" value="ECO:0007669"/>
    <property type="project" value="TreeGrafter"/>
</dbReference>
<proteinExistence type="predicted"/>
<feature type="domain" description="N-acetyltransferase" evidence="1">
    <location>
        <begin position="19"/>
        <end position="181"/>
    </location>
</feature>
<protein>
    <submittedName>
        <fullName evidence="2">GNAT family N-acetyltransferase</fullName>
    </submittedName>
</protein>
<dbReference type="PANTHER" id="PTHR43441:SF10">
    <property type="entry name" value="ACETYLTRANSFERASE"/>
    <property type="match status" value="1"/>
</dbReference>
<accession>A0A7K1UGG4</accession>
<dbReference type="InterPro" id="IPR051908">
    <property type="entry name" value="Ribosomal_N-acetyltransferase"/>
</dbReference>
<sequence>MTTPSLPPWPADPPRQGQILLREVLDQDVAMAQELSTDPYVPLTGSLPPNASAQQAADWVTRQQQRHAQGSGFSFTIAEATTGEALGHCNLGLAQLQTGRAAAGYSVRPSQRGRGVAASALTALTTFGWTIPQLHRIELYIEPWNTASARTAEKAGYLREGLLRSHQEIGGSRRDMLLYASIRAC</sequence>
<dbReference type="Pfam" id="PF13302">
    <property type="entry name" value="Acetyltransf_3"/>
    <property type="match status" value="1"/>
</dbReference>
<dbReference type="GO" id="GO:0008999">
    <property type="term" value="F:protein-N-terminal-alanine acetyltransferase activity"/>
    <property type="evidence" value="ECO:0007669"/>
    <property type="project" value="TreeGrafter"/>
</dbReference>
<dbReference type="RefSeq" id="WP_157321528.1">
    <property type="nucleotide sequence ID" value="NZ_BMFX01000029.1"/>
</dbReference>
<reference evidence="2 3" key="1">
    <citation type="submission" date="2019-12" db="EMBL/GenBank/DDBJ databases">
        <title>Nesterenkonia muleiensis sp. nov., a novel actinobacterium isolated from sap of Populus euphratica.</title>
        <authorList>
            <person name="Wang R."/>
        </authorList>
    </citation>
    <scope>NUCLEOTIDE SEQUENCE [LARGE SCALE GENOMIC DNA]</scope>
    <source>
        <strain evidence="2 3">F10</strain>
    </source>
</reference>
<evidence type="ECO:0000313" key="3">
    <source>
        <dbReference type="Proteomes" id="UP000460157"/>
    </source>
</evidence>
<dbReference type="PROSITE" id="PS51186">
    <property type="entry name" value="GNAT"/>
    <property type="match status" value="1"/>
</dbReference>
<organism evidence="2 3">
    <name type="scientific">Nesterenkonia alkaliphila</name>
    <dbReference type="NCBI Taxonomy" id="1463631"/>
    <lineage>
        <taxon>Bacteria</taxon>
        <taxon>Bacillati</taxon>
        <taxon>Actinomycetota</taxon>
        <taxon>Actinomycetes</taxon>
        <taxon>Micrococcales</taxon>
        <taxon>Micrococcaceae</taxon>
        <taxon>Nesterenkonia</taxon>
    </lineage>
</organism>
<dbReference type="OrthoDB" id="2061990at2"/>
<dbReference type="GO" id="GO:0005737">
    <property type="term" value="C:cytoplasm"/>
    <property type="evidence" value="ECO:0007669"/>
    <property type="project" value="TreeGrafter"/>
</dbReference>
<dbReference type="EMBL" id="WRPM01000026">
    <property type="protein sequence ID" value="MVT25512.1"/>
    <property type="molecule type" value="Genomic_DNA"/>
</dbReference>
<evidence type="ECO:0000313" key="2">
    <source>
        <dbReference type="EMBL" id="MVT25512.1"/>
    </source>
</evidence>